<keyword evidence="1" id="KW-1133">Transmembrane helix</keyword>
<dbReference type="EMBL" id="LNYZ01000013">
    <property type="protein sequence ID" value="KTD77732.1"/>
    <property type="molecule type" value="Genomic_DNA"/>
</dbReference>
<keyword evidence="5" id="KW-1185">Reference proteome</keyword>
<evidence type="ECO:0000256" key="1">
    <source>
        <dbReference type="SAM" id="Phobius"/>
    </source>
</evidence>
<dbReference type="CDD" id="cd02142">
    <property type="entry name" value="McbC_SagB-like_oxidoreductase"/>
    <property type="match status" value="1"/>
</dbReference>
<dbReference type="AlphaFoldDB" id="A0A378LAU8"/>
<evidence type="ECO:0000313" key="3">
    <source>
        <dbReference type="EMBL" id="KTD77732.1"/>
    </source>
</evidence>
<dbReference type="RefSeq" id="WP_058477622.1">
    <property type="nucleotide sequence ID" value="NZ_CAAAIO010000001.1"/>
</dbReference>
<dbReference type="Proteomes" id="UP000054820">
    <property type="component" value="Unassembled WGS sequence"/>
</dbReference>
<dbReference type="InterPro" id="IPR029479">
    <property type="entry name" value="Nitroreductase"/>
</dbReference>
<reference evidence="4 6" key="2">
    <citation type="submission" date="2018-06" db="EMBL/GenBank/DDBJ databases">
        <authorList>
            <consortium name="Pathogen Informatics"/>
            <person name="Doyle S."/>
        </authorList>
    </citation>
    <scope>NUCLEOTIDE SEQUENCE [LARGE SCALE GENOMIC DNA]</scope>
    <source>
        <strain evidence="4 6">NCTC11991</strain>
    </source>
</reference>
<dbReference type="InterPro" id="IPR052544">
    <property type="entry name" value="Bacteriocin_Proc_Enz"/>
</dbReference>
<evidence type="ECO:0000313" key="6">
    <source>
        <dbReference type="Proteomes" id="UP000255110"/>
    </source>
</evidence>
<proteinExistence type="predicted"/>
<dbReference type="InterPro" id="IPR000415">
    <property type="entry name" value="Nitroreductase-like"/>
</dbReference>
<keyword evidence="1" id="KW-0812">Transmembrane</keyword>
<organism evidence="4 6">
    <name type="scientific">Legionella steigerwaltii</name>
    <dbReference type="NCBI Taxonomy" id="460"/>
    <lineage>
        <taxon>Bacteria</taxon>
        <taxon>Pseudomonadati</taxon>
        <taxon>Pseudomonadota</taxon>
        <taxon>Gammaproteobacteria</taxon>
        <taxon>Legionellales</taxon>
        <taxon>Legionellaceae</taxon>
        <taxon>Legionella</taxon>
    </lineage>
</organism>
<gene>
    <name evidence="3" type="ORF">Lstg_2089</name>
    <name evidence="4" type="ORF">NCTC11991_01644</name>
</gene>
<evidence type="ECO:0000313" key="4">
    <source>
        <dbReference type="EMBL" id="STY23042.1"/>
    </source>
</evidence>
<reference evidence="3 5" key="1">
    <citation type="submission" date="2015-11" db="EMBL/GenBank/DDBJ databases">
        <title>Genomic analysis of 38 Legionella species identifies large and diverse effector repertoires.</title>
        <authorList>
            <person name="Burstein D."/>
            <person name="Amaro F."/>
            <person name="Zusman T."/>
            <person name="Lifshitz Z."/>
            <person name="Cohen O."/>
            <person name="Gilbert J.A."/>
            <person name="Pupko T."/>
            <person name="Shuman H.A."/>
            <person name="Segal G."/>
        </authorList>
    </citation>
    <scope>NUCLEOTIDE SEQUENCE [LARGE SCALE GENOMIC DNA]</scope>
    <source>
        <strain evidence="3 5">SC-18-C9</strain>
    </source>
</reference>
<feature type="transmembrane region" description="Helical" evidence="1">
    <location>
        <begin position="12"/>
        <end position="28"/>
    </location>
</feature>
<dbReference type="InterPro" id="IPR020051">
    <property type="entry name" value="SagB-type_dehydrogenase"/>
</dbReference>
<dbReference type="SUPFAM" id="SSF55469">
    <property type="entry name" value="FMN-dependent nitroreductase-like"/>
    <property type="match status" value="1"/>
</dbReference>
<protein>
    <submittedName>
        <fullName evidence="4">Nitroreductase</fullName>
    </submittedName>
</protein>
<dbReference type="Pfam" id="PF00881">
    <property type="entry name" value="Nitroreductase"/>
    <property type="match status" value="1"/>
</dbReference>
<dbReference type="EMBL" id="UGOY01000001">
    <property type="protein sequence ID" value="STY23042.1"/>
    <property type="molecule type" value="Genomic_DNA"/>
</dbReference>
<dbReference type="PANTHER" id="PTHR43745">
    <property type="entry name" value="NITROREDUCTASE MJ1384-RELATED"/>
    <property type="match status" value="1"/>
</dbReference>
<dbReference type="Gene3D" id="3.40.109.10">
    <property type="entry name" value="NADH Oxidase"/>
    <property type="match status" value="1"/>
</dbReference>
<evidence type="ECO:0000313" key="5">
    <source>
        <dbReference type="Proteomes" id="UP000054820"/>
    </source>
</evidence>
<keyword evidence="1" id="KW-0472">Membrane</keyword>
<dbReference type="GO" id="GO:0016491">
    <property type="term" value="F:oxidoreductase activity"/>
    <property type="evidence" value="ECO:0007669"/>
    <property type="project" value="InterPro"/>
</dbReference>
<name>A0A378LAU8_9GAMM</name>
<dbReference type="NCBIfam" id="TIGR03605">
    <property type="entry name" value="antibiot_sagB"/>
    <property type="match status" value="1"/>
</dbReference>
<dbReference type="OrthoDB" id="3723182at2"/>
<sequence length="240" mass="26351">MRWANNSTKKLWILFFIIAGVMILTLVIREINKPTPSVRVTTETKIKLPAPVYNSTISIEKTLKQRRSIRRYKDDALTLQQVSQLLWAAQGITSPNGFRTAPSAGGLYPLEIYLVSGNVLDLPAGVYHYLPAENTLELLIEGDKRAALRAAALHQRSITFAPANIVMTAVYARTTKKYGPNGKKYVHMEVGHAAQNVCLQAVSLGLGAVTVGAIDEPAFKAILTLPEEETPLYIIPVGKI</sequence>
<dbReference type="PANTHER" id="PTHR43745:SF2">
    <property type="entry name" value="NITROREDUCTASE MJ1384-RELATED"/>
    <property type="match status" value="1"/>
</dbReference>
<accession>A0A378LAU8</accession>
<feature type="domain" description="Nitroreductase" evidence="2">
    <location>
        <begin position="63"/>
        <end position="239"/>
    </location>
</feature>
<dbReference type="Proteomes" id="UP000255110">
    <property type="component" value="Unassembled WGS sequence"/>
</dbReference>
<evidence type="ECO:0000259" key="2">
    <source>
        <dbReference type="Pfam" id="PF00881"/>
    </source>
</evidence>
<dbReference type="STRING" id="460.Lstg_2089"/>